<dbReference type="Proteomes" id="UP001163046">
    <property type="component" value="Unassembled WGS sequence"/>
</dbReference>
<feature type="region of interest" description="Disordered" evidence="1">
    <location>
        <begin position="78"/>
        <end position="131"/>
    </location>
</feature>
<keyword evidence="2" id="KW-0472">Membrane</keyword>
<evidence type="ECO:0000256" key="2">
    <source>
        <dbReference type="SAM" id="Phobius"/>
    </source>
</evidence>
<gene>
    <name evidence="3" type="ORF">OS493_006578</name>
</gene>
<proteinExistence type="predicted"/>
<evidence type="ECO:0000313" key="3">
    <source>
        <dbReference type="EMBL" id="KAJ7393593.1"/>
    </source>
</evidence>
<keyword evidence="4" id="KW-1185">Reference proteome</keyword>
<evidence type="ECO:0000256" key="1">
    <source>
        <dbReference type="SAM" id="MobiDB-lite"/>
    </source>
</evidence>
<feature type="compositionally biased region" description="Polar residues" evidence="1">
    <location>
        <begin position="93"/>
        <end position="121"/>
    </location>
</feature>
<name>A0A9X0A5R7_9CNID</name>
<feature type="transmembrane region" description="Helical" evidence="2">
    <location>
        <begin position="6"/>
        <end position="31"/>
    </location>
</feature>
<keyword evidence="2" id="KW-1133">Transmembrane helix</keyword>
<comment type="caution">
    <text evidence="3">The sequence shown here is derived from an EMBL/GenBank/DDBJ whole genome shotgun (WGS) entry which is preliminary data.</text>
</comment>
<dbReference type="EMBL" id="MU825398">
    <property type="protein sequence ID" value="KAJ7393593.1"/>
    <property type="molecule type" value="Genomic_DNA"/>
</dbReference>
<keyword evidence="2" id="KW-0812">Transmembrane</keyword>
<dbReference type="AlphaFoldDB" id="A0A9X0A5R7"/>
<evidence type="ECO:0000313" key="4">
    <source>
        <dbReference type="Proteomes" id="UP001163046"/>
    </source>
</evidence>
<organism evidence="3 4">
    <name type="scientific">Desmophyllum pertusum</name>
    <dbReference type="NCBI Taxonomy" id="174260"/>
    <lineage>
        <taxon>Eukaryota</taxon>
        <taxon>Metazoa</taxon>
        <taxon>Cnidaria</taxon>
        <taxon>Anthozoa</taxon>
        <taxon>Hexacorallia</taxon>
        <taxon>Scleractinia</taxon>
        <taxon>Caryophylliina</taxon>
        <taxon>Caryophylliidae</taxon>
        <taxon>Desmophyllum</taxon>
    </lineage>
</organism>
<protein>
    <submittedName>
        <fullName evidence="3">Uncharacterized protein</fullName>
    </submittedName>
</protein>
<accession>A0A9X0A5R7</accession>
<reference evidence="3" key="1">
    <citation type="submission" date="2023-01" db="EMBL/GenBank/DDBJ databases">
        <title>Genome assembly of the deep-sea coral Lophelia pertusa.</title>
        <authorList>
            <person name="Herrera S."/>
            <person name="Cordes E."/>
        </authorList>
    </citation>
    <scope>NUCLEOTIDE SEQUENCE</scope>
    <source>
        <strain evidence="3">USNM1676648</strain>
        <tissue evidence="3">Polyp</tissue>
    </source>
</reference>
<sequence length="131" mass="14874">MDLQDLTYFVLALTVMVCGCLLLLGISVMYLHLKLRRIHQKFERLYEMENDFNRNTTESRPHLREILPLRAEPEAGESITVLHRDPHLPLPTQFVNTEVSSGQNNPSEDSKTEGSNLSAGSNEGFETESNE</sequence>